<feature type="signal peptide" evidence="15">
    <location>
        <begin position="1"/>
        <end position="16"/>
    </location>
</feature>
<dbReference type="InterPro" id="IPR001611">
    <property type="entry name" value="Leu-rich_rpt"/>
</dbReference>
<gene>
    <name evidence="17" type="primary">LOC107559174</name>
</gene>
<dbReference type="Ensembl" id="ENSSGRT00000006102.1">
    <property type="protein sequence ID" value="ENSSGRP00000005633.1"/>
    <property type="gene ID" value="ENSSGRG00000003685.1"/>
</dbReference>
<dbReference type="PROSITE" id="PS51450">
    <property type="entry name" value="LRR"/>
    <property type="match status" value="4"/>
</dbReference>
<feature type="transmembrane region" description="Helical" evidence="14">
    <location>
        <begin position="770"/>
        <end position="793"/>
    </location>
</feature>
<evidence type="ECO:0000256" key="14">
    <source>
        <dbReference type="SAM" id="Phobius"/>
    </source>
</evidence>
<reference evidence="17" key="2">
    <citation type="submission" date="2025-09" db="UniProtKB">
        <authorList>
            <consortium name="Ensembl"/>
        </authorList>
    </citation>
    <scope>IDENTIFICATION</scope>
</reference>
<feature type="domain" description="G-protein coupled receptors family 1 profile" evidence="16">
    <location>
        <begin position="542"/>
        <end position="790"/>
    </location>
</feature>
<keyword evidence="6" id="KW-0677">Repeat</keyword>
<keyword evidence="8" id="KW-0297">G-protein coupled receptor</keyword>
<feature type="transmembrane region" description="Helical" evidence="14">
    <location>
        <begin position="652"/>
        <end position="672"/>
    </location>
</feature>
<feature type="chain" id="PRO_5025613690" evidence="15">
    <location>
        <begin position="17"/>
        <end position="908"/>
    </location>
</feature>
<dbReference type="PANTHER" id="PTHR24372">
    <property type="entry name" value="GLYCOPROTEIN HORMONE RECEPTOR"/>
    <property type="match status" value="1"/>
</dbReference>
<keyword evidence="3" id="KW-0433">Leucine-rich repeat</keyword>
<dbReference type="GO" id="GO:0016500">
    <property type="term" value="F:protein-hormone receptor activity"/>
    <property type="evidence" value="ECO:0007669"/>
    <property type="project" value="InterPro"/>
</dbReference>
<dbReference type="InterPro" id="IPR002131">
    <property type="entry name" value="Gphrmn_rcpt_fam"/>
</dbReference>
<keyword evidence="12" id="KW-0325">Glycoprotein</keyword>
<evidence type="ECO:0000259" key="16">
    <source>
        <dbReference type="PROSITE" id="PS50262"/>
    </source>
</evidence>
<dbReference type="PRINTS" id="PR00237">
    <property type="entry name" value="GPCRRHODOPSN"/>
</dbReference>
<keyword evidence="4 14" id="KW-0812">Transmembrane</keyword>
<feature type="transmembrane region" description="Helical" evidence="14">
    <location>
        <begin position="738"/>
        <end position="764"/>
    </location>
</feature>
<dbReference type="Gene3D" id="3.80.10.10">
    <property type="entry name" value="Ribonuclease Inhibitor"/>
    <property type="match status" value="1"/>
</dbReference>
<evidence type="ECO:0000256" key="3">
    <source>
        <dbReference type="ARBA" id="ARBA00022614"/>
    </source>
</evidence>
<evidence type="ECO:0000313" key="18">
    <source>
        <dbReference type="Proteomes" id="UP000472262"/>
    </source>
</evidence>
<evidence type="ECO:0000256" key="15">
    <source>
        <dbReference type="SAM" id="SignalP"/>
    </source>
</evidence>
<keyword evidence="7 14" id="KW-1133">Transmembrane helix</keyword>
<keyword evidence="10" id="KW-1015">Disulfide bond</keyword>
<dbReference type="PANTHER" id="PTHR24372:SF73">
    <property type="entry name" value="LEUCINE RICH REPEAT CONTAINING G PROTEIN-COUPLED RECEPTOR 6"/>
    <property type="match status" value="1"/>
</dbReference>
<accession>A0A672K9B1</accession>
<keyword evidence="18" id="KW-1185">Reference proteome</keyword>
<dbReference type="SUPFAM" id="SSF52058">
    <property type="entry name" value="L domain-like"/>
    <property type="match status" value="2"/>
</dbReference>
<dbReference type="SUPFAM" id="SSF81321">
    <property type="entry name" value="Family A G protein-coupled receptor-like"/>
    <property type="match status" value="1"/>
</dbReference>
<keyword evidence="13" id="KW-0807">Transducer</keyword>
<comment type="subcellular location">
    <subcellularLocation>
        <location evidence="1">Cell membrane</location>
        <topology evidence="1">Multi-pass membrane protein</topology>
    </subcellularLocation>
</comment>
<evidence type="ECO:0000313" key="17">
    <source>
        <dbReference type="Ensembl" id="ENSSGRP00000005633.1"/>
    </source>
</evidence>
<dbReference type="Proteomes" id="UP000472262">
    <property type="component" value="Unassembled WGS sequence"/>
</dbReference>
<dbReference type="OMA" id="YGVCAGF"/>
<dbReference type="SMART" id="SM00013">
    <property type="entry name" value="LRRNT"/>
    <property type="match status" value="1"/>
</dbReference>
<reference evidence="17" key="1">
    <citation type="submission" date="2025-08" db="UniProtKB">
        <authorList>
            <consortium name="Ensembl"/>
        </authorList>
    </citation>
    <scope>IDENTIFICATION</scope>
</reference>
<dbReference type="GO" id="GO:0009755">
    <property type="term" value="P:hormone-mediated signaling pathway"/>
    <property type="evidence" value="ECO:0007669"/>
    <property type="project" value="TreeGrafter"/>
</dbReference>
<keyword evidence="9 14" id="KW-0472">Membrane</keyword>
<keyword evidence="11" id="KW-0675">Receptor</keyword>
<dbReference type="InterPro" id="IPR032675">
    <property type="entry name" value="LRR_dom_sf"/>
</dbReference>
<dbReference type="GO" id="GO:0008528">
    <property type="term" value="F:G protein-coupled peptide receptor activity"/>
    <property type="evidence" value="ECO:0007669"/>
    <property type="project" value="TreeGrafter"/>
</dbReference>
<dbReference type="FunFam" id="1.20.1070.10:FF:000028">
    <property type="entry name" value="leucine-rich repeat-containing G-protein coupled receptor 4 isoform X1"/>
    <property type="match status" value="1"/>
</dbReference>
<dbReference type="InParanoid" id="A0A672K9B1"/>
<dbReference type="Pfam" id="PF00560">
    <property type="entry name" value="LRR_1"/>
    <property type="match status" value="1"/>
</dbReference>
<dbReference type="FunCoup" id="A0A672K9B1">
    <property type="interactions" value="936"/>
</dbReference>
<dbReference type="SMART" id="SM00364">
    <property type="entry name" value="LRR_BAC"/>
    <property type="match status" value="6"/>
</dbReference>
<dbReference type="SMART" id="SM00369">
    <property type="entry name" value="LRR_TYP"/>
    <property type="match status" value="12"/>
</dbReference>
<evidence type="ECO:0000256" key="10">
    <source>
        <dbReference type="ARBA" id="ARBA00023157"/>
    </source>
</evidence>
<organism evidence="17 18">
    <name type="scientific">Sinocyclocheilus grahami</name>
    <name type="common">Dianchi golden-line fish</name>
    <name type="synonym">Barbus grahami</name>
    <dbReference type="NCBI Taxonomy" id="75366"/>
    <lineage>
        <taxon>Eukaryota</taxon>
        <taxon>Metazoa</taxon>
        <taxon>Chordata</taxon>
        <taxon>Craniata</taxon>
        <taxon>Vertebrata</taxon>
        <taxon>Euteleostomi</taxon>
        <taxon>Actinopterygii</taxon>
        <taxon>Neopterygii</taxon>
        <taxon>Teleostei</taxon>
        <taxon>Ostariophysi</taxon>
        <taxon>Cypriniformes</taxon>
        <taxon>Cyprinidae</taxon>
        <taxon>Cyprininae</taxon>
        <taxon>Sinocyclocheilus</taxon>
    </lineage>
</organism>
<evidence type="ECO:0000256" key="11">
    <source>
        <dbReference type="ARBA" id="ARBA00023170"/>
    </source>
</evidence>
<evidence type="ECO:0000256" key="7">
    <source>
        <dbReference type="ARBA" id="ARBA00022989"/>
    </source>
</evidence>
<evidence type="ECO:0000256" key="8">
    <source>
        <dbReference type="ARBA" id="ARBA00023040"/>
    </source>
</evidence>
<feature type="transmembrane region" description="Helical" evidence="14">
    <location>
        <begin position="526"/>
        <end position="550"/>
    </location>
</feature>
<evidence type="ECO:0000256" key="9">
    <source>
        <dbReference type="ARBA" id="ARBA00023136"/>
    </source>
</evidence>
<evidence type="ECO:0000256" key="12">
    <source>
        <dbReference type="ARBA" id="ARBA00023180"/>
    </source>
</evidence>
<evidence type="ECO:0000256" key="4">
    <source>
        <dbReference type="ARBA" id="ARBA00022692"/>
    </source>
</evidence>
<keyword evidence="2" id="KW-1003">Cell membrane</keyword>
<evidence type="ECO:0000256" key="6">
    <source>
        <dbReference type="ARBA" id="ARBA00022737"/>
    </source>
</evidence>
<name>A0A672K9B1_SINGR</name>
<dbReference type="Pfam" id="PF00001">
    <property type="entry name" value="7tm_1"/>
    <property type="match status" value="1"/>
</dbReference>
<feature type="transmembrane region" description="Helical" evidence="14">
    <location>
        <begin position="692"/>
        <end position="717"/>
    </location>
</feature>
<evidence type="ECO:0000256" key="2">
    <source>
        <dbReference type="ARBA" id="ARBA00022475"/>
    </source>
</evidence>
<proteinExistence type="predicted"/>
<protein>
    <submittedName>
        <fullName evidence="17">Leucine rich repeat containing G protein-coupled receptor 6</fullName>
    </submittedName>
</protein>
<sequence length="908" mass="100126">MLVVLLILHAISCAHSHGPPGAAVPGKQCPSACQCEEDGILLLVDCSEQGLSSVPTDLSPLTSYLDLSMNNISEIQPNAFHDLHFLSELRLSGNHLRHIPGPVLQGLYNLKVLMLQNNQLERLPSEDPWELPNLLSLRLDANLIMEVPARTLSGMRSLRHLWLDDNALTDIPVSALNDLSSLQAMTLALNRITHIPDYAFRNLSNLVVLHLHNNMIRTLGQNCFEGLHSLETLELNFNDLQEFPVAIRTLAKLQELGFHNNNIKAIPERAFVGNPLLQTIHFYENPIQFVGRSAFQFLPKLHTLSLNGATEIREFPDLKGTTSLQVLTLTRAGLTVLPYDLCHLLPKLRVLELSHNVIEELPIQASLSLSFYWNRINTIHSDAFSSLQSLIKLDLTENRLSSLPLTGLTSLTHLKLKGNTALSRSFREEDLPNIRVIEMPYAYQCCVFGACNSYKAASQWEEQMGSEEEDLQKKALSLFPIHTDNNYDLDLEEFQLAIEESKLQTSIQCTPIPGPFKPCDNLFDSWVVRLGMWLISLVSLMGNSLLLMTVFASPSYLSPVKFIIGTISGANLLTGLCTGTLALVDARTFGEFALHGAQWERGAGCQTTGFLSVLASEGSILFLTLAAVQCSVSVSCARAYGKSPSLGSVRAATVACLALSLAVAALPLIGVGEYGATPLCMPSPLPDGEPSTLGYMVALIMMNSLCFLVITGTYIKLYWDLMKGDFDSIWDCAMIKHVAWLIFTNCLLYCPVAFLTFSSLLGLFPVSEEVVKSVVLVLLPLPACINPLLYLLFNPHFREDARLLLSKAHLHHDRNLDSFVSVDTEKSSYDSTQALVSFAAEADAVFESSSAPNPETVTRFSCPPSVPLIPCQMQMNPSTERDNVAENLVRSTPGLIVKEQEHLRSIFS</sequence>
<evidence type="ECO:0000256" key="5">
    <source>
        <dbReference type="ARBA" id="ARBA00022729"/>
    </source>
</evidence>
<dbReference type="InterPro" id="IPR017452">
    <property type="entry name" value="GPCR_Rhodpsn_7TM"/>
</dbReference>
<dbReference type="InterPro" id="IPR000276">
    <property type="entry name" value="GPCR_Rhodpsn"/>
</dbReference>
<evidence type="ECO:0000256" key="1">
    <source>
        <dbReference type="ARBA" id="ARBA00004651"/>
    </source>
</evidence>
<dbReference type="InterPro" id="IPR003591">
    <property type="entry name" value="Leu-rich_rpt_typical-subtyp"/>
</dbReference>
<dbReference type="GO" id="GO:0005886">
    <property type="term" value="C:plasma membrane"/>
    <property type="evidence" value="ECO:0007669"/>
    <property type="project" value="UniProtKB-SubCell"/>
</dbReference>
<feature type="transmembrane region" description="Helical" evidence="14">
    <location>
        <begin position="562"/>
        <end position="584"/>
    </location>
</feature>
<dbReference type="InterPro" id="IPR000372">
    <property type="entry name" value="LRRNT"/>
</dbReference>
<evidence type="ECO:0000256" key="13">
    <source>
        <dbReference type="ARBA" id="ARBA00023224"/>
    </source>
</evidence>
<dbReference type="CDD" id="cd15362">
    <property type="entry name" value="7tmA_LGR6"/>
    <property type="match status" value="1"/>
</dbReference>
<dbReference type="Gene3D" id="1.20.1070.10">
    <property type="entry name" value="Rhodopsin 7-helix transmembrane proteins"/>
    <property type="match status" value="1"/>
</dbReference>
<dbReference type="AlphaFoldDB" id="A0A672K9B1"/>
<feature type="transmembrane region" description="Helical" evidence="14">
    <location>
        <begin position="620"/>
        <end position="640"/>
    </location>
</feature>
<dbReference type="Pfam" id="PF13855">
    <property type="entry name" value="LRR_8"/>
    <property type="match status" value="4"/>
</dbReference>
<keyword evidence="5 15" id="KW-0732">Signal</keyword>
<dbReference type="PROSITE" id="PS50262">
    <property type="entry name" value="G_PROTEIN_RECEP_F1_2"/>
    <property type="match status" value="1"/>
</dbReference>
<dbReference type="GO" id="GO:0007189">
    <property type="term" value="P:adenylate cyclase-activating G protein-coupled receptor signaling pathway"/>
    <property type="evidence" value="ECO:0007669"/>
    <property type="project" value="TreeGrafter"/>
</dbReference>
<dbReference type="PRINTS" id="PR00373">
    <property type="entry name" value="GLYCHORMONER"/>
</dbReference>
<dbReference type="FunFam" id="3.80.10.10:FF:000770">
    <property type="entry name" value="Uncharacterized protein"/>
    <property type="match status" value="1"/>
</dbReference>